<dbReference type="PROSITE" id="PS51704">
    <property type="entry name" value="GP_PDE"/>
    <property type="match status" value="1"/>
</dbReference>
<sequence>MQERSFGPKPAFAKNDIVFKNMTPKIIAHRGDREHFPENTIASFKSAVDKGVDAIELDIHLSKDKKLIVHHDYFLGTTNNGEGLISEEDSQYIKSLDAGSWFSDQFANEKVPFLEEVFELFGDKIVYEIELKGYTAEFLEIALGTAKKYGLVSSIEFTSPHAQVLSRVKEMEPNATIGVFIQEYPSWMSASLGEDIIKGTAILGRLDVVHCPLLILSKEFVGQLHDLGLKVHAANCDTEESIQRAIELKVDQFSTNKVDLALSLK</sequence>
<proteinExistence type="predicted"/>
<dbReference type="GO" id="GO:0008081">
    <property type="term" value="F:phosphoric diester hydrolase activity"/>
    <property type="evidence" value="ECO:0007669"/>
    <property type="project" value="InterPro"/>
</dbReference>
<protein>
    <recommendedName>
        <fullName evidence="1">GP-PDE domain-containing protein</fullName>
    </recommendedName>
</protein>
<gene>
    <name evidence="2" type="ORF">A3E36_00645</name>
</gene>
<evidence type="ECO:0000259" key="1">
    <source>
        <dbReference type="PROSITE" id="PS51704"/>
    </source>
</evidence>
<dbReference type="Gene3D" id="3.20.20.190">
    <property type="entry name" value="Phosphatidylinositol (PI) phosphodiesterase"/>
    <property type="match status" value="1"/>
</dbReference>
<dbReference type="PANTHER" id="PTHR46211:SF14">
    <property type="entry name" value="GLYCEROPHOSPHODIESTER PHOSPHODIESTERASE"/>
    <property type="match status" value="1"/>
</dbReference>
<dbReference type="EMBL" id="MHHS01000051">
    <property type="protein sequence ID" value="OGY35169.1"/>
    <property type="molecule type" value="Genomic_DNA"/>
</dbReference>
<dbReference type="GO" id="GO:0006629">
    <property type="term" value="P:lipid metabolic process"/>
    <property type="evidence" value="ECO:0007669"/>
    <property type="project" value="InterPro"/>
</dbReference>
<organism evidence="2 3">
    <name type="scientific">Candidatus Andersenbacteria bacterium RIFCSPHIGHO2_12_FULL_45_11b</name>
    <dbReference type="NCBI Taxonomy" id="1797282"/>
    <lineage>
        <taxon>Bacteria</taxon>
        <taxon>Candidatus Anderseniibacteriota</taxon>
    </lineage>
</organism>
<name>A0A1G1X5A2_9BACT</name>
<accession>A0A1G1X5A2</accession>
<evidence type="ECO:0000313" key="2">
    <source>
        <dbReference type="EMBL" id="OGY35169.1"/>
    </source>
</evidence>
<dbReference type="CDD" id="cd08556">
    <property type="entry name" value="GDPD"/>
    <property type="match status" value="1"/>
</dbReference>
<comment type="caution">
    <text evidence="2">The sequence shown here is derived from an EMBL/GenBank/DDBJ whole genome shotgun (WGS) entry which is preliminary data.</text>
</comment>
<dbReference type="SUPFAM" id="SSF51695">
    <property type="entry name" value="PLC-like phosphodiesterases"/>
    <property type="match status" value="1"/>
</dbReference>
<reference evidence="2 3" key="1">
    <citation type="journal article" date="2016" name="Nat. Commun.">
        <title>Thousands of microbial genomes shed light on interconnected biogeochemical processes in an aquifer system.</title>
        <authorList>
            <person name="Anantharaman K."/>
            <person name="Brown C.T."/>
            <person name="Hug L.A."/>
            <person name="Sharon I."/>
            <person name="Castelle C.J."/>
            <person name="Probst A.J."/>
            <person name="Thomas B.C."/>
            <person name="Singh A."/>
            <person name="Wilkins M.J."/>
            <person name="Karaoz U."/>
            <person name="Brodie E.L."/>
            <person name="Williams K.H."/>
            <person name="Hubbard S.S."/>
            <person name="Banfield J.F."/>
        </authorList>
    </citation>
    <scope>NUCLEOTIDE SEQUENCE [LARGE SCALE GENOMIC DNA]</scope>
</reference>
<dbReference type="Proteomes" id="UP000177941">
    <property type="component" value="Unassembled WGS sequence"/>
</dbReference>
<dbReference type="InterPro" id="IPR017946">
    <property type="entry name" value="PLC-like_Pdiesterase_TIM-brl"/>
</dbReference>
<dbReference type="Pfam" id="PF03009">
    <property type="entry name" value="GDPD"/>
    <property type="match status" value="1"/>
</dbReference>
<dbReference type="InterPro" id="IPR030395">
    <property type="entry name" value="GP_PDE_dom"/>
</dbReference>
<dbReference type="AlphaFoldDB" id="A0A1G1X5A2"/>
<dbReference type="PANTHER" id="PTHR46211">
    <property type="entry name" value="GLYCEROPHOSPHORYL DIESTER PHOSPHODIESTERASE"/>
    <property type="match status" value="1"/>
</dbReference>
<evidence type="ECO:0000313" key="3">
    <source>
        <dbReference type="Proteomes" id="UP000177941"/>
    </source>
</evidence>
<feature type="domain" description="GP-PDE" evidence="1">
    <location>
        <begin position="24"/>
        <end position="265"/>
    </location>
</feature>